<gene>
    <name evidence="8" type="primary">copD</name>
    <name evidence="8" type="ORF">H8S59_03565</name>
</gene>
<keyword evidence="2 6" id="KW-1003">Cell membrane</keyword>
<evidence type="ECO:0000256" key="3">
    <source>
        <dbReference type="ARBA" id="ARBA00022692"/>
    </source>
</evidence>
<feature type="transmembrane region" description="Helical" evidence="6">
    <location>
        <begin position="121"/>
        <end position="146"/>
    </location>
</feature>
<dbReference type="EMBL" id="JACONW010000008">
    <property type="protein sequence ID" value="MBC3948843.1"/>
    <property type="molecule type" value="Genomic_DNA"/>
</dbReference>
<dbReference type="Pfam" id="PF05425">
    <property type="entry name" value="CopD"/>
    <property type="match status" value="1"/>
</dbReference>
<dbReference type="PANTHER" id="PTHR34820:SF4">
    <property type="entry name" value="INNER MEMBRANE PROTEIN YEBZ"/>
    <property type="match status" value="1"/>
</dbReference>
<reference evidence="8 9" key="1">
    <citation type="submission" date="2020-08" db="EMBL/GenBank/DDBJ databases">
        <title>Putative novel bacterial strains isolated from necrotic wheat leaf tissues caused by Xanthomonas translucens.</title>
        <authorList>
            <person name="Tambong J.T."/>
        </authorList>
    </citation>
    <scope>NUCLEOTIDE SEQUENCE [LARGE SCALE GENOMIC DNA]</scope>
    <source>
        <strain evidence="8 9">DOAB 1069</strain>
    </source>
</reference>
<comment type="function">
    <text evidence="6">Involved in copper resistance.</text>
</comment>
<sequence length="290" mass="31586">MQTALILCRFVHFWVLLTLFGMYLSHDLLLRYRLAHGKHLLPIRGMRWLAGSALISAIAWLMLTAASMAGSWVESLDPQTLLLVLSHTSFGKFWAWHLGLNLVLLALLLKPGTPSPPLRLLLATLLLATLAPVGHVAMFDGIYGGLLILNQFIHLLAVGAWLGGLCLLLVLVLLPGRHTDIDMRGVLLRFGGFGYFMVAMIIVTGLINVRVMSGAPWPAPAFSGFGLVLAVKVSMVLCMLALALFNRLMLSRSELRLDIVRVSIMVECLFGMAALAAVSLLGTLPPMLAE</sequence>
<evidence type="ECO:0000256" key="4">
    <source>
        <dbReference type="ARBA" id="ARBA00022989"/>
    </source>
</evidence>
<name>A0ABR7AV89_9PSED</name>
<feature type="transmembrane region" description="Helical" evidence="6">
    <location>
        <begin position="221"/>
        <end position="244"/>
    </location>
</feature>
<keyword evidence="6" id="KW-0997">Cell inner membrane</keyword>
<keyword evidence="6" id="KW-0186">Copper</keyword>
<feature type="transmembrane region" description="Helical" evidence="6">
    <location>
        <begin position="6"/>
        <end position="25"/>
    </location>
</feature>
<organism evidence="8 9">
    <name type="scientific">Pseudomonas folii</name>
    <dbReference type="NCBI Taxonomy" id="2762593"/>
    <lineage>
        <taxon>Bacteria</taxon>
        <taxon>Pseudomonadati</taxon>
        <taxon>Pseudomonadota</taxon>
        <taxon>Gammaproteobacteria</taxon>
        <taxon>Pseudomonadales</taxon>
        <taxon>Pseudomonadaceae</taxon>
        <taxon>Pseudomonas</taxon>
    </lineage>
</organism>
<feature type="transmembrane region" description="Helical" evidence="6">
    <location>
        <begin position="46"/>
        <end position="73"/>
    </location>
</feature>
<evidence type="ECO:0000256" key="6">
    <source>
        <dbReference type="RuleBase" id="RU369037"/>
    </source>
</evidence>
<dbReference type="InterPro" id="IPR008457">
    <property type="entry name" value="Cu-R_CopD_dom"/>
</dbReference>
<dbReference type="InterPro" id="IPR047689">
    <property type="entry name" value="CopD"/>
</dbReference>
<dbReference type="RefSeq" id="WP_187520541.1">
    <property type="nucleotide sequence ID" value="NZ_JACONW010000008.1"/>
</dbReference>
<feature type="transmembrane region" description="Helical" evidence="6">
    <location>
        <begin position="152"/>
        <end position="174"/>
    </location>
</feature>
<feature type="transmembrane region" description="Helical" evidence="6">
    <location>
        <begin position="264"/>
        <end position="284"/>
    </location>
</feature>
<evidence type="ECO:0000313" key="9">
    <source>
        <dbReference type="Proteomes" id="UP000651852"/>
    </source>
</evidence>
<protein>
    <recommendedName>
        <fullName evidence="6">Copper resistance protein D</fullName>
    </recommendedName>
</protein>
<dbReference type="NCBIfam" id="NF033808">
    <property type="entry name" value="copper_CopD"/>
    <property type="match status" value="1"/>
</dbReference>
<keyword evidence="5 6" id="KW-0472">Membrane</keyword>
<comment type="subcellular location">
    <subcellularLocation>
        <location evidence="6">Cell inner membrane</location>
        <topology evidence="6">Multi-pass membrane protein</topology>
    </subcellularLocation>
    <subcellularLocation>
        <location evidence="1">Cell membrane</location>
        <topology evidence="1">Multi-pass membrane protein</topology>
    </subcellularLocation>
</comment>
<comment type="caution">
    <text evidence="8">The sequence shown here is derived from an EMBL/GenBank/DDBJ whole genome shotgun (WGS) entry which is preliminary data.</text>
</comment>
<keyword evidence="4 6" id="KW-1133">Transmembrane helix</keyword>
<dbReference type="PANTHER" id="PTHR34820">
    <property type="entry name" value="INNER MEMBRANE PROTEIN YEBZ"/>
    <property type="match status" value="1"/>
</dbReference>
<evidence type="ECO:0000256" key="1">
    <source>
        <dbReference type="ARBA" id="ARBA00004651"/>
    </source>
</evidence>
<dbReference type="Proteomes" id="UP000651852">
    <property type="component" value="Unassembled WGS sequence"/>
</dbReference>
<accession>A0ABR7AV89</accession>
<keyword evidence="3 6" id="KW-0812">Transmembrane</keyword>
<evidence type="ECO:0000256" key="5">
    <source>
        <dbReference type="ARBA" id="ARBA00023136"/>
    </source>
</evidence>
<evidence type="ECO:0000259" key="7">
    <source>
        <dbReference type="Pfam" id="PF05425"/>
    </source>
</evidence>
<dbReference type="InterPro" id="IPR032694">
    <property type="entry name" value="CopC/D"/>
</dbReference>
<feature type="transmembrane region" description="Helical" evidence="6">
    <location>
        <begin position="93"/>
        <end position="109"/>
    </location>
</feature>
<comment type="similarity">
    <text evidence="6">Belongs to the CopD family.</text>
</comment>
<keyword evidence="9" id="KW-1185">Reference proteome</keyword>
<feature type="transmembrane region" description="Helical" evidence="6">
    <location>
        <begin position="186"/>
        <end position="209"/>
    </location>
</feature>
<evidence type="ECO:0000313" key="8">
    <source>
        <dbReference type="EMBL" id="MBC3948843.1"/>
    </source>
</evidence>
<feature type="domain" description="Copper resistance protein D" evidence="7">
    <location>
        <begin position="186"/>
        <end position="281"/>
    </location>
</feature>
<evidence type="ECO:0000256" key="2">
    <source>
        <dbReference type="ARBA" id="ARBA00022475"/>
    </source>
</evidence>
<proteinExistence type="inferred from homology"/>